<evidence type="ECO:0000313" key="1">
    <source>
        <dbReference type="EMBL" id="CAB1458333.1"/>
    </source>
</evidence>
<dbReference type="Proteomes" id="UP001153269">
    <property type="component" value="Unassembled WGS sequence"/>
</dbReference>
<comment type="caution">
    <text evidence="1">The sequence shown here is derived from an EMBL/GenBank/DDBJ whole genome shotgun (WGS) entry which is preliminary data.</text>
</comment>
<reference evidence="1" key="1">
    <citation type="submission" date="2020-03" db="EMBL/GenBank/DDBJ databases">
        <authorList>
            <person name="Weist P."/>
        </authorList>
    </citation>
    <scope>NUCLEOTIDE SEQUENCE</scope>
</reference>
<organism evidence="1 2">
    <name type="scientific">Pleuronectes platessa</name>
    <name type="common">European plaice</name>
    <dbReference type="NCBI Taxonomy" id="8262"/>
    <lineage>
        <taxon>Eukaryota</taxon>
        <taxon>Metazoa</taxon>
        <taxon>Chordata</taxon>
        <taxon>Craniata</taxon>
        <taxon>Vertebrata</taxon>
        <taxon>Euteleostomi</taxon>
        <taxon>Actinopterygii</taxon>
        <taxon>Neopterygii</taxon>
        <taxon>Teleostei</taxon>
        <taxon>Neoteleostei</taxon>
        <taxon>Acanthomorphata</taxon>
        <taxon>Carangaria</taxon>
        <taxon>Pleuronectiformes</taxon>
        <taxon>Pleuronectoidei</taxon>
        <taxon>Pleuronectidae</taxon>
        <taxon>Pleuronectes</taxon>
    </lineage>
</organism>
<accession>A0A9N7W005</accession>
<proteinExistence type="predicted"/>
<gene>
    <name evidence="1" type="ORF">PLEPLA_LOCUS46163</name>
</gene>
<evidence type="ECO:0000313" key="2">
    <source>
        <dbReference type="Proteomes" id="UP001153269"/>
    </source>
</evidence>
<keyword evidence="2" id="KW-1185">Reference proteome</keyword>
<dbReference type="EMBL" id="CADEAL010004383">
    <property type="protein sequence ID" value="CAB1458333.1"/>
    <property type="molecule type" value="Genomic_DNA"/>
</dbReference>
<name>A0A9N7W005_PLEPL</name>
<sequence length="127" mass="13803">MCHEKWAFEWTPRINTTSSEGCVYPKVVCVAPLCFILPPGAQCSLTILKVRDDTVGEGSVITATPPSPPLSISPSPPLSISPFIPFTLLITPDSSSFSSSHMTKCCFRAPRVSSLTHGWPRSQLEQI</sequence>
<dbReference type="AlphaFoldDB" id="A0A9N7W005"/>
<protein>
    <submittedName>
        <fullName evidence="1">Uncharacterized protein</fullName>
    </submittedName>
</protein>